<evidence type="ECO:0000313" key="4">
    <source>
        <dbReference type="Proteomes" id="UP000284892"/>
    </source>
</evidence>
<dbReference type="InterPro" id="IPR050194">
    <property type="entry name" value="Glycosyltransferase_grp1"/>
</dbReference>
<dbReference type="SUPFAM" id="SSF53756">
    <property type="entry name" value="UDP-Glycosyltransferase/glycogen phosphorylase"/>
    <property type="match status" value="1"/>
</dbReference>
<sequence length="378" mass="42775">MRIGIVCYPTFGGSGVVATELGIELSKRGHEIHFITYSQPVRLELLSNNVHYHEVNVPEYPLFLYQPYELALSSKLVDMVKLHKIEVLHVHYAIPHAYAAYMAKKMLQEEGVYVPIVTTLHGTDITLVGSHPFYKPAVTFSINKSDAVTSVSQSLKEDTLRLFDIKNEIEVVPNFIDIEKYKHDFTDCQRDIMANENEKIITHISNFREVKQIPDVIKVFYNIQKEMPAKLMMVGEGPEREPAERLCEKLGISDKVVFFGNSNEIDKILCFSDLFLLPSVTESFGLAALEAMVSGVPVISSNTGGIPEVNIHGVSGFLSEVNDVDDMSKNAIYILGDKNQLEEFKNNAWLESQKFDIHQIVPQYEKIYEDTLKKCLVL</sequence>
<comment type="caution">
    <text evidence="3">The sequence shown here is derived from an EMBL/GenBank/DDBJ whole genome shotgun (WGS) entry which is preliminary data.</text>
</comment>
<dbReference type="Gene3D" id="3.40.50.2000">
    <property type="entry name" value="Glycogen Phosphorylase B"/>
    <property type="match status" value="2"/>
</dbReference>
<dbReference type="GO" id="GO:0071793">
    <property type="term" value="P:bacillithiol biosynthetic process"/>
    <property type="evidence" value="ECO:0007669"/>
    <property type="project" value="InterPro"/>
</dbReference>
<dbReference type="NCBIfam" id="TIGR03999">
    <property type="entry name" value="thiol_BshA"/>
    <property type="match status" value="1"/>
</dbReference>
<dbReference type="EMBL" id="RAQJ01000002">
    <property type="protein sequence ID" value="RKE95421.1"/>
    <property type="molecule type" value="Genomic_DNA"/>
</dbReference>
<evidence type="ECO:0000259" key="2">
    <source>
        <dbReference type="Pfam" id="PF13439"/>
    </source>
</evidence>
<dbReference type="Pfam" id="PF00534">
    <property type="entry name" value="Glycos_transf_1"/>
    <property type="match status" value="1"/>
</dbReference>
<reference evidence="3 4" key="1">
    <citation type="submission" date="2018-09" db="EMBL/GenBank/DDBJ databases">
        <title>Genomic Encyclopedia of Archaeal and Bacterial Type Strains, Phase II (KMG-II): from individual species to whole genera.</title>
        <authorList>
            <person name="Goeker M."/>
        </authorList>
    </citation>
    <scope>NUCLEOTIDE SEQUENCE [LARGE SCALE GENOMIC DNA]</scope>
    <source>
        <strain evidence="3 4">DSM 26283</strain>
    </source>
</reference>
<feature type="domain" description="Glycosyltransferase subfamily 4-like N-terminal" evidence="2">
    <location>
        <begin position="11"/>
        <end position="179"/>
    </location>
</feature>
<dbReference type="InterPro" id="IPR028098">
    <property type="entry name" value="Glyco_trans_4-like_N"/>
</dbReference>
<dbReference type="Proteomes" id="UP000284892">
    <property type="component" value="Unassembled WGS sequence"/>
</dbReference>
<dbReference type="PANTHER" id="PTHR45947:SF3">
    <property type="entry name" value="SULFOQUINOVOSYL TRANSFERASE SQD2"/>
    <property type="match status" value="1"/>
</dbReference>
<dbReference type="AlphaFoldDB" id="A0A420DMH9"/>
<dbReference type="InterPro" id="IPR001296">
    <property type="entry name" value="Glyco_trans_1"/>
</dbReference>
<name>A0A420DMH9_9FLAO</name>
<proteinExistence type="predicted"/>
<dbReference type="GO" id="GO:0016757">
    <property type="term" value="F:glycosyltransferase activity"/>
    <property type="evidence" value="ECO:0007669"/>
    <property type="project" value="InterPro"/>
</dbReference>
<organism evidence="3 4">
    <name type="scientific">Ichthyenterobacterium magnum</name>
    <dbReference type="NCBI Taxonomy" id="1230530"/>
    <lineage>
        <taxon>Bacteria</taxon>
        <taxon>Pseudomonadati</taxon>
        <taxon>Bacteroidota</taxon>
        <taxon>Flavobacteriia</taxon>
        <taxon>Flavobacteriales</taxon>
        <taxon>Flavobacteriaceae</taxon>
        <taxon>Ichthyenterobacterium</taxon>
    </lineage>
</organism>
<dbReference type="OrthoDB" id="9810929at2"/>
<dbReference type="InterPro" id="IPR023881">
    <property type="entry name" value="Thiol_BshA"/>
</dbReference>
<dbReference type="PANTHER" id="PTHR45947">
    <property type="entry name" value="SULFOQUINOVOSYL TRANSFERASE SQD2"/>
    <property type="match status" value="1"/>
</dbReference>
<gene>
    <name evidence="3" type="ORF">BXY80_1608</name>
</gene>
<dbReference type="RefSeq" id="WP_120200732.1">
    <property type="nucleotide sequence ID" value="NZ_RAQJ01000002.1"/>
</dbReference>
<protein>
    <submittedName>
        <fullName evidence="3">N-acetyl-alpha-D-glucosaminyl L-malate synthase BshA</fullName>
    </submittedName>
</protein>
<evidence type="ECO:0000313" key="3">
    <source>
        <dbReference type="EMBL" id="RKE95421.1"/>
    </source>
</evidence>
<evidence type="ECO:0000259" key="1">
    <source>
        <dbReference type="Pfam" id="PF00534"/>
    </source>
</evidence>
<accession>A0A420DMH9</accession>
<dbReference type="Pfam" id="PF13439">
    <property type="entry name" value="Glyco_transf_4"/>
    <property type="match status" value="1"/>
</dbReference>
<feature type="domain" description="Glycosyl transferase family 1" evidence="1">
    <location>
        <begin position="192"/>
        <end position="348"/>
    </location>
</feature>
<keyword evidence="4" id="KW-1185">Reference proteome</keyword>